<gene>
    <name evidence="1" type="ORF">SAMN02910340_00834</name>
</gene>
<organism evidence="1 2">
    <name type="scientific">Methanosarcina thermophila</name>
    <dbReference type="NCBI Taxonomy" id="2210"/>
    <lineage>
        <taxon>Archaea</taxon>
        <taxon>Methanobacteriati</taxon>
        <taxon>Methanobacteriota</taxon>
        <taxon>Stenosarchaea group</taxon>
        <taxon>Methanomicrobia</taxon>
        <taxon>Methanosarcinales</taxon>
        <taxon>Methanosarcinaceae</taxon>
        <taxon>Methanosarcina</taxon>
    </lineage>
</organism>
<keyword evidence="2" id="KW-1185">Reference proteome</keyword>
<dbReference type="PROSITE" id="PS51257">
    <property type="entry name" value="PROKAR_LIPOPROTEIN"/>
    <property type="match status" value="1"/>
</dbReference>
<dbReference type="AlphaFoldDB" id="A0A1I6YFC3"/>
<accession>A0A1I6YFC3</accession>
<dbReference type="Proteomes" id="UP000323733">
    <property type="component" value="Unassembled WGS sequence"/>
</dbReference>
<dbReference type="EMBL" id="FPAO01000003">
    <property type="protein sequence ID" value="SFT49112.1"/>
    <property type="molecule type" value="Genomic_DNA"/>
</dbReference>
<reference evidence="1 2" key="1">
    <citation type="submission" date="2016-10" db="EMBL/GenBank/DDBJ databases">
        <authorList>
            <person name="Varghese N."/>
            <person name="Submissions S."/>
        </authorList>
    </citation>
    <scope>NUCLEOTIDE SEQUENCE [LARGE SCALE GENOMIC DNA]</scope>
    <source>
        <strain evidence="1 2">DSM 11855</strain>
    </source>
</reference>
<name>A0A1I6YFC3_METTE</name>
<evidence type="ECO:0000313" key="2">
    <source>
        <dbReference type="Proteomes" id="UP000323733"/>
    </source>
</evidence>
<evidence type="ECO:0000313" key="1">
    <source>
        <dbReference type="EMBL" id="SFT49112.1"/>
    </source>
</evidence>
<protein>
    <submittedName>
        <fullName evidence="1">Uncharacterized protein</fullName>
    </submittedName>
</protein>
<proteinExistence type="predicted"/>
<sequence>MKKCFFALTIMLVSMLAIGCTENINENNSTQASLQQSNDAENQDMEWMKHIEKYGSLIQSDMDNVGMAANISDYNLLKSYGQDLVNDTQSGLDENSNYTLSPKYQEAQNEWVQALTDLNSAGKYIVMSADESLAYGVPVRNLDYEQKIQNYVVSSTGHMNRASALLEGT</sequence>